<evidence type="ECO:0000313" key="13">
    <source>
        <dbReference type="EMBL" id="WEB45010.1"/>
    </source>
</evidence>
<keyword evidence="8 11" id="KW-1133">Transmembrane helix</keyword>
<keyword evidence="6 11" id="KW-0067">ATP-binding</keyword>
<keyword evidence="9 11" id="KW-0406">Ion transport</keyword>
<sequence length="226" mass="23775">MPRTTLPTALRHHLAALRMLLALTVLTGVGYPLLVTGIAQAGLAEQANGSLLTTHGTTVASRLIGQNFALPARHPGDPHEVPRPDPGWFQPRPSAGGYDPGNSGASNLGPTNPLLTATVRARRAALAAFDGVPPAAVPADAVTGSGSGLDPAISPAYAYQQVRRVARARRLTPARVRRLVTRQLHGRDLGFLGQPYVNVVELNQALAEEARPGPRRPQARTGLTDS</sequence>
<reference evidence="13 14" key="1">
    <citation type="submission" date="2022-03" db="EMBL/GenBank/DDBJ databases">
        <title>Streptomyces yunnanensis P86,complete genome.</title>
        <authorList>
            <person name="Chen S."/>
            <person name="Zhang Q."/>
        </authorList>
    </citation>
    <scope>NUCLEOTIDE SEQUENCE [LARGE SCALE GENOMIC DNA]</scope>
    <source>
        <strain evidence="13 14">P86</strain>
    </source>
</reference>
<gene>
    <name evidence="11 13" type="primary">kdpC</name>
    <name evidence="13" type="ORF">MOV08_40785</name>
</gene>
<evidence type="ECO:0000256" key="8">
    <source>
        <dbReference type="ARBA" id="ARBA00022989"/>
    </source>
</evidence>
<evidence type="ECO:0000256" key="4">
    <source>
        <dbReference type="ARBA" id="ARBA00022692"/>
    </source>
</evidence>
<feature type="transmembrane region" description="Helical" evidence="11">
    <location>
        <begin position="20"/>
        <end position="43"/>
    </location>
</feature>
<keyword evidence="5 11" id="KW-0547">Nucleotide-binding</keyword>
<keyword evidence="7 11" id="KW-0630">Potassium</keyword>
<evidence type="ECO:0000256" key="7">
    <source>
        <dbReference type="ARBA" id="ARBA00022958"/>
    </source>
</evidence>
<dbReference type="Proteomes" id="UP001218629">
    <property type="component" value="Chromosome"/>
</dbReference>
<evidence type="ECO:0000256" key="5">
    <source>
        <dbReference type="ARBA" id="ARBA00022741"/>
    </source>
</evidence>
<evidence type="ECO:0000256" key="3">
    <source>
        <dbReference type="ARBA" id="ARBA00022538"/>
    </source>
</evidence>
<evidence type="ECO:0000256" key="12">
    <source>
        <dbReference type="SAM" id="MobiDB-lite"/>
    </source>
</evidence>
<dbReference type="HAMAP" id="MF_00276">
    <property type="entry name" value="KdpC"/>
    <property type="match status" value="1"/>
</dbReference>
<protein>
    <recommendedName>
        <fullName evidence="11">Potassium-transporting ATPase KdpC subunit</fullName>
    </recommendedName>
    <alternativeName>
        <fullName evidence="11">ATP phosphohydrolase [potassium-transporting] C chain</fullName>
    </alternativeName>
    <alternativeName>
        <fullName evidence="11">Potassium-binding and translocating subunit C</fullName>
    </alternativeName>
    <alternativeName>
        <fullName evidence="11">Potassium-translocating ATPase C chain</fullName>
    </alternativeName>
</protein>
<proteinExistence type="inferred from homology"/>
<evidence type="ECO:0000256" key="1">
    <source>
        <dbReference type="ARBA" id="ARBA00022448"/>
    </source>
</evidence>
<dbReference type="NCBIfam" id="NF001454">
    <property type="entry name" value="PRK00315.1"/>
    <property type="match status" value="1"/>
</dbReference>
<dbReference type="InterPro" id="IPR003820">
    <property type="entry name" value="KdpC"/>
</dbReference>
<evidence type="ECO:0000256" key="2">
    <source>
        <dbReference type="ARBA" id="ARBA00022475"/>
    </source>
</evidence>
<evidence type="ECO:0000256" key="9">
    <source>
        <dbReference type="ARBA" id="ARBA00023065"/>
    </source>
</evidence>
<accession>A0ABY8AIZ0</accession>
<dbReference type="EMBL" id="CP095749">
    <property type="protein sequence ID" value="WEB45010.1"/>
    <property type="molecule type" value="Genomic_DNA"/>
</dbReference>
<keyword evidence="10 11" id="KW-0472">Membrane</keyword>
<feature type="compositionally biased region" description="Basic and acidic residues" evidence="12">
    <location>
        <begin position="74"/>
        <end position="83"/>
    </location>
</feature>
<keyword evidence="2 11" id="KW-1003">Cell membrane</keyword>
<comment type="subunit">
    <text evidence="11">The system is composed of three essential subunits: KdpA, KdpB and KdpC.</text>
</comment>
<name>A0ABY8AIZ0_9ACTN</name>
<keyword evidence="4 11" id="KW-0812">Transmembrane</keyword>
<keyword evidence="3 11" id="KW-0633">Potassium transport</keyword>
<comment type="subcellular location">
    <subcellularLocation>
        <location evidence="11">Cell membrane</location>
        <topology evidence="11">Single-pass membrane protein</topology>
    </subcellularLocation>
</comment>
<evidence type="ECO:0000256" key="6">
    <source>
        <dbReference type="ARBA" id="ARBA00022840"/>
    </source>
</evidence>
<dbReference type="RefSeq" id="WP_275311222.1">
    <property type="nucleotide sequence ID" value="NZ_CP095749.1"/>
</dbReference>
<dbReference type="PANTHER" id="PTHR30042:SF2">
    <property type="entry name" value="POTASSIUM-TRANSPORTING ATPASE KDPC SUBUNIT"/>
    <property type="match status" value="1"/>
</dbReference>
<dbReference type="PIRSF" id="PIRSF001296">
    <property type="entry name" value="K_ATPase_KdpC"/>
    <property type="match status" value="1"/>
</dbReference>
<comment type="function">
    <text evidence="11">Part of the high-affinity ATP-driven potassium transport (or Kdp) system, which catalyzes the hydrolysis of ATP coupled with the electrogenic transport of potassium into the cytoplasm. This subunit acts as a catalytic chaperone that increases the ATP-binding affinity of the ATP-hydrolyzing subunit KdpB by the formation of a transient KdpB/KdpC/ATP ternary complex.</text>
</comment>
<dbReference type="NCBIfam" id="TIGR00681">
    <property type="entry name" value="kdpC"/>
    <property type="match status" value="1"/>
</dbReference>
<organism evidence="13 14">
    <name type="scientific">Streptomyces yunnanensis</name>
    <dbReference type="NCBI Taxonomy" id="156453"/>
    <lineage>
        <taxon>Bacteria</taxon>
        <taxon>Bacillati</taxon>
        <taxon>Actinomycetota</taxon>
        <taxon>Actinomycetes</taxon>
        <taxon>Kitasatosporales</taxon>
        <taxon>Streptomycetaceae</taxon>
        <taxon>Streptomyces</taxon>
    </lineage>
</organism>
<evidence type="ECO:0000256" key="10">
    <source>
        <dbReference type="ARBA" id="ARBA00023136"/>
    </source>
</evidence>
<comment type="similarity">
    <text evidence="11">Belongs to the KdpC family.</text>
</comment>
<evidence type="ECO:0000256" key="11">
    <source>
        <dbReference type="HAMAP-Rule" id="MF_00276"/>
    </source>
</evidence>
<dbReference type="Pfam" id="PF02669">
    <property type="entry name" value="KdpC"/>
    <property type="match status" value="1"/>
</dbReference>
<dbReference type="PANTHER" id="PTHR30042">
    <property type="entry name" value="POTASSIUM-TRANSPORTING ATPASE C CHAIN"/>
    <property type="match status" value="1"/>
</dbReference>
<feature type="region of interest" description="Disordered" evidence="12">
    <location>
        <begin position="69"/>
        <end position="109"/>
    </location>
</feature>
<keyword evidence="1 11" id="KW-0813">Transport</keyword>
<evidence type="ECO:0000313" key="14">
    <source>
        <dbReference type="Proteomes" id="UP001218629"/>
    </source>
</evidence>
<keyword evidence="14" id="KW-1185">Reference proteome</keyword>